<reference evidence="1 2" key="1">
    <citation type="submission" date="2019-06" db="EMBL/GenBank/DDBJ databases">
        <title>Spirosoma utsteinense sp. nov. isolated from Antarctic ice-free soils.</title>
        <authorList>
            <person name="Tahon G."/>
        </authorList>
    </citation>
    <scope>NUCLEOTIDE SEQUENCE [LARGE SCALE GENOMIC DNA]</scope>
    <source>
        <strain evidence="1 2">LMG 31447</strain>
    </source>
</reference>
<sequence>MKSFQEANQLLHSQESKQLFRENLIEEARRTGTMLYYTDSEGRWVEEWPATGELYEVRRDVNTDTIIRIGTLHRSEPALS</sequence>
<evidence type="ECO:0000313" key="1">
    <source>
        <dbReference type="EMBL" id="MBC3790691.1"/>
    </source>
</evidence>
<protein>
    <submittedName>
        <fullName evidence="1">Uncharacterized protein</fullName>
    </submittedName>
</protein>
<accession>A0ABR6W3M0</accession>
<evidence type="ECO:0000313" key="2">
    <source>
        <dbReference type="Proteomes" id="UP000700732"/>
    </source>
</evidence>
<comment type="caution">
    <text evidence="1">The sequence shown here is derived from an EMBL/GenBank/DDBJ whole genome shotgun (WGS) entry which is preliminary data.</text>
</comment>
<organism evidence="1 2">
    <name type="scientific">Spirosoma utsteinense</name>
    <dbReference type="NCBI Taxonomy" id="2585773"/>
    <lineage>
        <taxon>Bacteria</taxon>
        <taxon>Pseudomonadati</taxon>
        <taxon>Bacteroidota</taxon>
        <taxon>Cytophagia</taxon>
        <taxon>Cytophagales</taxon>
        <taxon>Cytophagaceae</taxon>
        <taxon>Spirosoma</taxon>
    </lineage>
</organism>
<name>A0ABR6W3M0_9BACT</name>
<dbReference type="RefSeq" id="WP_186736510.1">
    <property type="nucleotide sequence ID" value="NZ_VFIA01000005.1"/>
</dbReference>
<gene>
    <name evidence="1" type="ORF">FH603_1182</name>
</gene>
<dbReference type="EMBL" id="VFIA01000005">
    <property type="protein sequence ID" value="MBC3790691.1"/>
    <property type="molecule type" value="Genomic_DNA"/>
</dbReference>
<keyword evidence="2" id="KW-1185">Reference proteome</keyword>
<proteinExistence type="predicted"/>
<dbReference type="Proteomes" id="UP000700732">
    <property type="component" value="Unassembled WGS sequence"/>
</dbReference>